<proteinExistence type="predicted"/>
<dbReference type="InterPro" id="IPR008042">
    <property type="entry name" value="Retrotrans_Pao"/>
</dbReference>
<protein>
    <submittedName>
        <fullName evidence="1">Pao retrotransposon peptidase</fullName>
    </submittedName>
</protein>
<dbReference type="EMBL" id="KZ345880">
    <property type="protein sequence ID" value="PIO71684.1"/>
    <property type="molecule type" value="Genomic_DNA"/>
</dbReference>
<gene>
    <name evidence="1" type="ORF">TELCIR_06410</name>
</gene>
<accession>A0A2G9UN42</accession>
<sequence>MIHTNLGNIFVGKVFNLRNAETYSALQEDTASNSNHYDELSRLVSNFWKLEAIGILDDPAQNDDAVCLKFFNDTIIYDEEHQRKAGMNLREYASNCPELNEFFEREERCNVAKLQKLLGIQWDTSSDELLIHLPKKPSSDIKWTKRKVLKQIASIYDPLGILAPVTLIAKLFLQSLWKRNLGWDETLPDELNNQWQTILNEWTISPVKLNRFALDPGRTATPVFDLHVFIDASGSSYCAVAYIVQLRHSPPHHAFLMMAKSRLAPLHQIVTIPRMELATLTVGAKLLDFITKQLDVKLRHKVLWTDSSVALSWTHNDKALPVFVRNRVKTIR</sequence>
<dbReference type="OrthoDB" id="5863270at2759"/>
<evidence type="ECO:0000313" key="2">
    <source>
        <dbReference type="Proteomes" id="UP000230423"/>
    </source>
</evidence>
<keyword evidence="2" id="KW-1185">Reference proteome</keyword>
<dbReference type="Pfam" id="PF05380">
    <property type="entry name" value="Peptidase_A17"/>
    <property type="match status" value="1"/>
</dbReference>
<organism evidence="1 2">
    <name type="scientific">Teladorsagia circumcincta</name>
    <name type="common">Brown stomach worm</name>
    <name type="synonym">Ostertagia circumcincta</name>
    <dbReference type="NCBI Taxonomy" id="45464"/>
    <lineage>
        <taxon>Eukaryota</taxon>
        <taxon>Metazoa</taxon>
        <taxon>Ecdysozoa</taxon>
        <taxon>Nematoda</taxon>
        <taxon>Chromadorea</taxon>
        <taxon>Rhabditida</taxon>
        <taxon>Rhabditina</taxon>
        <taxon>Rhabditomorpha</taxon>
        <taxon>Strongyloidea</taxon>
        <taxon>Trichostrongylidae</taxon>
        <taxon>Teladorsagia</taxon>
    </lineage>
</organism>
<dbReference type="PANTHER" id="PTHR47331">
    <property type="entry name" value="PHD-TYPE DOMAIN-CONTAINING PROTEIN"/>
    <property type="match status" value="1"/>
</dbReference>
<evidence type="ECO:0000313" key="1">
    <source>
        <dbReference type="EMBL" id="PIO71684.1"/>
    </source>
</evidence>
<name>A0A2G9UN42_TELCI</name>
<dbReference type="Proteomes" id="UP000230423">
    <property type="component" value="Unassembled WGS sequence"/>
</dbReference>
<dbReference type="AlphaFoldDB" id="A0A2G9UN42"/>
<reference evidence="1 2" key="1">
    <citation type="submission" date="2015-09" db="EMBL/GenBank/DDBJ databases">
        <title>Draft genome of the parasitic nematode Teladorsagia circumcincta isolate WARC Sus (inbred).</title>
        <authorList>
            <person name="Mitreva M."/>
        </authorList>
    </citation>
    <scope>NUCLEOTIDE SEQUENCE [LARGE SCALE GENOMIC DNA]</scope>
    <source>
        <strain evidence="1 2">S</strain>
    </source>
</reference>